<dbReference type="CDD" id="cd04301">
    <property type="entry name" value="NAT_SF"/>
    <property type="match status" value="1"/>
</dbReference>
<dbReference type="InterPro" id="IPR016181">
    <property type="entry name" value="Acyl_CoA_acyltransferase"/>
</dbReference>
<organism evidence="2 3">
    <name type="scientific">Pseudovibrio exalbescens</name>
    <dbReference type="NCBI Taxonomy" id="197461"/>
    <lineage>
        <taxon>Bacteria</taxon>
        <taxon>Pseudomonadati</taxon>
        <taxon>Pseudomonadota</taxon>
        <taxon>Alphaproteobacteria</taxon>
        <taxon>Hyphomicrobiales</taxon>
        <taxon>Stappiaceae</taxon>
        <taxon>Pseudovibrio</taxon>
    </lineage>
</organism>
<keyword evidence="2" id="KW-0808">Transferase</keyword>
<accession>A0A1U7JHD4</accession>
<dbReference type="SUPFAM" id="SSF55729">
    <property type="entry name" value="Acyl-CoA N-acyltransferases (Nat)"/>
    <property type="match status" value="1"/>
</dbReference>
<dbReference type="Pfam" id="PF13508">
    <property type="entry name" value="Acetyltransf_7"/>
    <property type="match status" value="1"/>
</dbReference>
<dbReference type="InterPro" id="IPR000182">
    <property type="entry name" value="GNAT_dom"/>
</dbReference>
<name>A0A1U7JHD4_9HYPH</name>
<evidence type="ECO:0000259" key="1">
    <source>
        <dbReference type="PROSITE" id="PS51186"/>
    </source>
</evidence>
<reference evidence="2 3" key="1">
    <citation type="submission" date="2016-03" db="EMBL/GenBank/DDBJ databases">
        <title>Genome sequence of Nesiotobacter sp. nov., a moderately halophilic alphaproteobacterium isolated from the Yellow Sea, China.</title>
        <authorList>
            <person name="Zhang G."/>
            <person name="Zhang R."/>
        </authorList>
    </citation>
    <scope>NUCLEOTIDE SEQUENCE [LARGE SCALE GENOMIC DNA]</scope>
    <source>
        <strain evidence="2 3">WB1-6</strain>
    </source>
</reference>
<dbReference type="Proteomes" id="UP000185783">
    <property type="component" value="Unassembled WGS sequence"/>
</dbReference>
<dbReference type="PANTHER" id="PTHR43233:SF1">
    <property type="entry name" value="FAMILY N-ACETYLTRANSFERASE, PUTATIVE (AFU_ORTHOLOGUE AFUA_6G03350)-RELATED"/>
    <property type="match status" value="1"/>
</dbReference>
<dbReference type="PANTHER" id="PTHR43233">
    <property type="entry name" value="FAMILY N-ACETYLTRANSFERASE, PUTATIVE (AFU_ORTHOLOGUE AFUA_6G03350)-RELATED"/>
    <property type="match status" value="1"/>
</dbReference>
<evidence type="ECO:0000313" key="3">
    <source>
        <dbReference type="Proteomes" id="UP000185783"/>
    </source>
</evidence>
<dbReference type="GO" id="GO:0016747">
    <property type="term" value="F:acyltransferase activity, transferring groups other than amino-acyl groups"/>
    <property type="evidence" value="ECO:0007669"/>
    <property type="project" value="InterPro"/>
</dbReference>
<dbReference type="PROSITE" id="PS51186">
    <property type="entry name" value="GNAT"/>
    <property type="match status" value="1"/>
</dbReference>
<sequence length="142" mass="15244">MTDQSSFEVIANTPSLEDYMRLRKVAGLSNFSREAAEKGLQNTWFAVVLVTEGRTIGMGRIVGDGGCFLQIVDIALEPAYQGQGLGKRIVSALVEHLKAHADPSAYVNLLADVPANHLYAKFGFKETAPGCLGMATSARNLS</sequence>
<proteinExistence type="predicted"/>
<dbReference type="STRING" id="197461.A3843_11085"/>
<feature type="domain" description="N-acetyltransferase" evidence="1">
    <location>
        <begin position="7"/>
        <end position="139"/>
    </location>
</feature>
<dbReference type="Gene3D" id="3.40.630.30">
    <property type="match status" value="1"/>
</dbReference>
<dbReference type="AlphaFoldDB" id="A0A1U7JHD4"/>
<dbReference type="RefSeq" id="WP_028481087.1">
    <property type="nucleotide sequence ID" value="NZ_LVVZ01000015.1"/>
</dbReference>
<comment type="caution">
    <text evidence="2">The sequence shown here is derived from an EMBL/GenBank/DDBJ whole genome shotgun (WGS) entry which is preliminary data.</text>
</comment>
<dbReference type="InterPro" id="IPR053144">
    <property type="entry name" value="Acetyltransferase_Butenolide"/>
</dbReference>
<keyword evidence="3" id="KW-1185">Reference proteome</keyword>
<protein>
    <submittedName>
        <fullName evidence="2">GNAT family acetyltransferase</fullName>
    </submittedName>
</protein>
<evidence type="ECO:0000313" key="2">
    <source>
        <dbReference type="EMBL" id="OKL44104.1"/>
    </source>
</evidence>
<dbReference type="EMBL" id="LVVZ01000015">
    <property type="protein sequence ID" value="OKL44104.1"/>
    <property type="molecule type" value="Genomic_DNA"/>
</dbReference>
<gene>
    <name evidence="2" type="ORF">A3843_11085</name>
</gene>